<dbReference type="Proteomes" id="UP000184404">
    <property type="component" value="Unassembled WGS sequence"/>
</dbReference>
<sequence length="97" mass="10987">MDPNEQKERMEEILLTATNERKKIQEVKLPGEPDYKAGRLRIGSDFDDAVGGLLGKFKDDIAKVEEKEKQIKEDPKADTTHLPPPVPPHKLPSNWEA</sequence>
<dbReference type="STRING" id="1123243.SAMN02745190_00204"/>
<gene>
    <name evidence="2" type="ORF">SAMN02745190_00204</name>
</gene>
<dbReference type="EMBL" id="FQUG01000002">
    <property type="protein sequence ID" value="SHE34085.1"/>
    <property type="molecule type" value="Genomic_DNA"/>
</dbReference>
<name>A0A1M4SPI0_9FIRM</name>
<dbReference type="RefSeq" id="WP_072934325.1">
    <property type="nucleotide sequence ID" value="NZ_FQUG01000002.1"/>
</dbReference>
<evidence type="ECO:0000256" key="1">
    <source>
        <dbReference type="SAM" id="MobiDB-lite"/>
    </source>
</evidence>
<keyword evidence="3" id="KW-1185">Reference proteome</keyword>
<accession>A0A1M4SPI0</accession>
<evidence type="ECO:0000313" key="3">
    <source>
        <dbReference type="Proteomes" id="UP000184404"/>
    </source>
</evidence>
<organism evidence="2 3">
    <name type="scientific">Schwartzia succinivorans DSM 10502</name>
    <dbReference type="NCBI Taxonomy" id="1123243"/>
    <lineage>
        <taxon>Bacteria</taxon>
        <taxon>Bacillati</taxon>
        <taxon>Bacillota</taxon>
        <taxon>Negativicutes</taxon>
        <taxon>Selenomonadales</taxon>
        <taxon>Selenomonadaceae</taxon>
        <taxon>Schwartzia</taxon>
    </lineage>
</organism>
<dbReference type="AlphaFoldDB" id="A0A1M4SPI0"/>
<feature type="compositionally biased region" description="Basic and acidic residues" evidence="1">
    <location>
        <begin position="66"/>
        <end position="79"/>
    </location>
</feature>
<evidence type="ECO:0000313" key="2">
    <source>
        <dbReference type="EMBL" id="SHE34085.1"/>
    </source>
</evidence>
<proteinExistence type="predicted"/>
<protein>
    <submittedName>
        <fullName evidence="2">Uncharacterized protein</fullName>
    </submittedName>
</protein>
<feature type="region of interest" description="Disordered" evidence="1">
    <location>
        <begin position="66"/>
        <end position="97"/>
    </location>
</feature>
<reference evidence="2 3" key="1">
    <citation type="submission" date="2016-11" db="EMBL/GenBank/DDBJ databases">
        <authorList>
            <person name="Jaros S."/>
            <person name="Januszkiewicz K."/>
            <person name="Wedrychowicz H."/>
        </authorList>
    </citation>
    <scope>NUCLEOTIDE SEQUENCE [LARGE SCALE GENOMIC DNA]</scope>
    <source>
        <strain evidence="2 3">DSM 10502</strain>
    </source>
</reference>